<reference evidence="1 4" key="2">
    <citation type="submission" date="2022-05" db="EMBL/GenBank/DDBJ databases">
        <title>Genome Sequencing of Bee-Associated Microbes.</title>
        <authorList>
            <person name="Dunlap C."/>
        </authorList>
    </citation>
    <scope>NUCLEOTIDE SEQUENCE [LARGE SCALE GENOMIC DNA]</scope>
    <source>
        <strain evidence="1 4">NRRL B-23120</strain>
    </source>
</reference>
<evidence type="ECO:0000313" key="3">
    <source>
        <dbReference type="Proteomes" id="UP000288943"/>
    </source>
</evidence>
<dbReference type="OrthoDB" id="9888070at2"/>
<dbReference type="Proteomes" id="UP001527202">
    <property type="component" value="Unassembled WGS sequence"/>
</dbReference>
<sequence>MPRPRVYKLEHLAVVEAGQDPKIYFKTTWSDEDLTMLIKVWMYKIADYVPEYEFYEEEMMELLETFGHKQISAYSPFRTYFSADMYEIWEAANIRPTVEDESNPKFINDNAMKVFERVLKRNDDEFLEYGLKNDNYKKYNEHARRDFDKVAARNGITV</sequence>
<reference evidence="2 3" key="1">
    <citation type="submission" date="2018-01" db="EMBL/GenBank/DDBJ databases">
        <title>The whole genome sequencing and assembly of Paenibacillus chitinolyticus KCCM 41400 strain.</title>
        <authorList>
            <person name="Kim J.-Y."/>
            <person name="Park M.-K."/>
            <person name="Lee Y.-J."/>
            <person name="Yi H."/>
            <person name="Bahn Y.-S."/>
            <person name="Kim J.F."/>
            <person name="Lee D.-W."/>
        </authorList>
    </citation>
    <scope>NUCLEOTIDE SEQUENCE [LARGE SCALE GENOMIC DNA]</scope>
    <source>
        <strain evidence="2 3">KCCM 41400</strain>
    </source>
</reference>
<dbReference type="GeneID" id="95376131"/>
<dbReference type="EMBL" id="CP026520">
    <property type="protein sequence ID" value="QAV18924.1"/>
    <property type="molecule type" value="Genomic_DNA"/>
</dbReference>
<accession>A0A410WX26</accession>
<organism evidence="2 3">
    <name type="scientific">Paenibacillus chitinolyticus</name>
    <dbReference type="NCBI Taxonomy" id="79263"/>
    <lineage>
        <taxon>Bacteria</taxon>
        <taxon>Bacillati</taxon>
        <taxon>Bacillota</taxon>
        <taxon>Bacilli</taxon>
        <taxon>Bacillales</taxon>
        <taxon>Paenibacillaceae</taxon>
        <taxon>Paenibacillus</taxon>
    </lineage>
</organism>
<protein>
    <submittedName>
        <fullName evidence="2">Uncharacterized protein</fullName>
    </submittedName>
</protein>
<dbReference type="RefSeq" id="WP_042227545.1">
    <property type="nucleotide sequence ID" value="NZ_CP026520.1"/>
</dbReference>
<dbReference type="EMBL" id="JAMDMJ010000055">
    <property type="protein sequence ID" value="MCY9599799.1"/>
    <property type="molecule type" value="Genomic_DNA"/>
</dbReference>
<dbReference type="Proteomes" id="UP000288943">
    <property type="component" value="Chromosome"/>
</dbReference>
<dbReference type="AlphaFoldDB" id="A0A410WX26"/>
<evidence type="ECO:0000313" key="4">
    <source>
        <dbReference type="Proteomes" id="UP001527202"/>
    </source>
</evidence>
<evidence type="ECO:0000313" key="1">
    <source>
        <dbReference type="EMBL" id="MCY9599799.1"/>
    </source>
</evidence>
<name>A0A410WX26_9BACL</name>
<proteinExistence type="predicted"/>
<dbReference type="KEGG" id="pchi:PC41400_15055"/>
<evidence type="ECO:0000313" key="2">
    <source>
        <dbReference type="EMBL" id="QAV18924.1"/>
    </source>
</evidence>
<gene>
    <name evidence="1" type="ORF">M5X16_29040</name>
    <name evidence="2" type="ORF">PC41400_15055</name>
</gene>
<keyword evidence="4" id="KW-1185">Reference proteome</keyword>